<keyword evidence="4 6" id="KW-0238">DNA-binding</keyword>
<comment type="subcellular location">
    <subcellularLocation>
        <location evidence="6">Cytoplasm</location>
    </subcellularLocation>
</comment>
<evidence type="ECO:0000256" key="5">
    <source>
        <dbReference type="ARBA" id="ARBA00023163"/>
    </source>
</evidence>
<dbReference type="GO" id="GO:0006355">
    <property type="term" value="P:regulation of DNA-templated transcription"/>
    <property type="evidence" value="ECO:0007669"/>
    <property type="project" value="UniProtKB-UniRule"/>
</dbReference>
<keyword evidence="2 6" id="KW-0963">Cytoplasm</keyword>
<dbReference type="Gene3D" id="3.30.70.980">
    <property type="match status" value="2"/>
</dbReference>
<dbReference type="InterPro" id="IPR029072">
    <property type="entry name" value="YebC-like"/>
</dbReference>
<dbReference type="STRING" id="209880.SAMN02910343_00911"/>
<dbReference type="FunFam" id="1.10.10.200:FF:000002">
    <property type="entry name" value="Probable transcriptional regulatory protein CLM62_37755"/>
    <property type="match status" value="1"/>
</dbReference>
<comment type="similarity">
    <text evidence="1 6">Belongs to the TACO1 family.</text>
</comment>
<dbReference type="NCBIfam" id="NF009044">
    <property type="entry name" value="PRK12378.1"/>
    <property type="match status" value="1"/>
</dbReference>
<proteinExistence type="inferred from homology"/>
<dbReference type="Proteomes" id="UP000199689">
    <property type="component" value="Unassembled WGS sequence"/>
</dbReference>
<protein>
    <recommendedName>
        <fullName evidence="6">Probable transcriptional regulatory protein SAMN02910343_00911</fullName>
    </recommendedName>
</protein>
<dbReference type="InterPro" id="IPR048300">
    <property type="entry name" value="TACO1_YebC-like_2nd/3rd_dom"/>
</dbReference>
<feature type="domain" description="TACO1/YebC-like N-terminal" evidence="8">
    <location>
        <begin position="5"/>
        <end position="75"/>
    </location>
</feature>
<evidence type="ECO:0000259" key="7">
    <source>
        <dbReference type="Pfam" id="PF01709"/>
    </source>
</evidence>
<organism evidence="9 10">
    <name type="scientific">Allisonella histaminiformans</name>
    <dbReference type="NCBI Taxonomy" id="209880"/>
    <lineage>
        <taxon>Bacteria</taxon>
        <taxon>Bacillati</taxon>
        <taxon>Bacillota</taxon>
        <taxon>Negativicutes</taxon>
        <taxon>Veillonellales</taxon>
        <taxon>Veillonellaceae</taxon>
        <taxon>Allisonella</taxon>
    </lineage>
</organism>
<evidence type="ECO:0000259" key="8">
    <source>
        <dbReference type="Pfam" id="PF20772"/>
    </source>
</evidence>
<dbReference type="SUPFAM" id="SSF75625">
    <property type="entry name" value="YebC-like"/>
    <property type="match status" value="1"/>
</dbReference>
<dbReference type="InterPro" id="IPR017856">
    <property type="entry name" value="Integrase-like_N"/>
</dbReference>
<dbReference type="GeneID" id="87755938"/>
<dbReference type="Gene3D" id="1.10.10.200">
    <property type="match status" value="1"/>
</dbReference>
<evidence type="ECO:0000313" key="9">
    <source>
        <dbReference type="EMBL" id="SDA49852.1"/>
    </source>
</evidence>
<dbReference type="AlphaFoldDB" id="A0A1G5VVH1"/>
<dbReference type="GO" id="GO:0005829">
    <property type="term" value="C:cytosol"/>
    <property type="evidence" value="ECO:0007669"/>
    <property type="project" value="TreeGrafter"/>
</dbReference>
<dbReference type="PANTHER" id="PTHR12532">
    <property type="entry name" value="TRANSLATIONAL ACTIVATOR OF CYTOCHROME C OXIDASE 1"/>
    <property type="match status" value="1"/>
</dbReference>
<dbReference type="Pfam" id="PF20772">
    <property type="entry name" value="TACO1_YebC_N"/>
    <property type="match status" value="1"/>
</dbReference>
<dbReference type="NCBIfam" id="NF001030">
    <property type="entry name" value="PRK00110.1"/>
    <property type="match status" value="1"/>
</dbReference>
<evidence type="ECO:0000313" key="10">
    <source>
        <dbReference type="Proteomes" id="UP000199689"/>
    </source>
</evidence>
<keyword evidence="10" id="KW-1185">Reference proteome</keyword>
<evidence type="ECO:0000256" key="3">
    <source>
        <dbReference type="ARBA" id="ARBA00023015"/>
    </source>
</evidence>
<feature type="domain" description="TACO1/YebC-like second and third" evidence="7">
    <location>
        <begin position="83"/>
        <end position="237"/>
    </location>
</feature>
<dbReference type="GO" id="GO:0003677">
    <property type="term" value="F:DNA binding"/>
    <property type="evidence" value="ECO:0007669"/>
    <property type="project" value="UniProtKB-UniRule"/>
</dbReference>
<dbReference type="FunFam" id="3.30.70.980:FF:000002">
    <property type="entry name" value="Probable transcriptional regulatory protein YebC"/>
    <property type="match status" value="1"/>
</dbReference>
<evidence type="ECO:0000256" key="6">
    <source>
        <dbReference type="HAMAP-Rule" id="MF_00693"/>
    </source>
</evidence>
<dbReference type="RefSeq" id="WP_091364329.1">
    <property type="nucleotide sequence ID" value="NZ_FMXA01000010.1"/>
</dbReference>
<sequence length="245" mass="26391">MSGHSKWENIKRTKGKNDAIRARITTKISKEITIAARMGGANPTGNMRLKLALLKARQNNVPKDNIKRAIAKGVGASSGAGFDEVTYEGYGPGGAAIIAECNTDNRNRMAADIRHAFTHHGGSLGATGSVAWMFKRRGTIVIDKDKCDEDTVMMAALDAGAEDVVTEGDTYQVITTPEDFVTVSEAIEAAGIPVEASEVEMIPNTTVALQGDQAKTMKHLIEELEGMDDVQEVHHNAELPEENEE</sequence>
<dbReference type="PANTHER" id="PTHR12532:SF0">
    <property type="entry name" value="TRANSLATIONAL ACTIVATOR OF CYTOCHROME C OXIDASE 1"/>
    <property type="match status" value="1"/>
</dbReference>
<keyword evidence="5 6" id="KW-0804">Transcription</keyword>
<dbReference type="InterPro" id="IPR049083">
    <property type="entry name" value="TACO1_YebC_N"/>
</dbReference>
<keyword evidence="3 6" id="KW-0805">Transcription regulation</keyword>
<reference evidence="9 10" key="1">
    <citation type="submission" date="2016-10" db="EMBL/GenBank/DDBJ databases">
        <authorList>
            <person name="de Groot N.N."/>
        </authorList>
    </citation>
    <scope>NUCLEOTIDE SEQUENCE [LARGE SCALE GENOMIC DNA]</scope>
    <source>
        <strain evidence="9 10">DSM 15230</strain>
    </source>
</reference>
<dbReference type="EMBL" id="FMXA01000010">
    <property type="protein sequence ID" value="SDA49852.1"/>
    <property type="molecule type" value="Genomic_DNA"/>
</dbReference>
<evidence type="ECO:0000256" key="2">
    <source>
        <dbReference type="ARBA" id="ARBA00022490"/>
    </source>
</evidence>
<gene>
    <name evidence="9" type="ORF">SAMN02910343_00911</name>
</gene>
<evidence type="ECO:0000256" key="4">
    <source>
        <dbReference type="ARBA" id="ARBA00023125"/>
    </source>
</evidence>
<name>A0A1G5VVH1_9FIRM</name>
<dbReference type="NCBIfam" id="TIGR01033">
    <property type="entry name" value="YebC/PmpR family DNA-binding transcriptional regulator"/>
    <property type="match status" value="1"/>
</dbReference>
<evidence type="ECO:0000256" key="1">
    <source>
        <dbReference type="ARBA" id="ARBA00008724"/>
    </source>
</evidence>
<dbReference type="OrthoDB" id="9781053at2"/>
<dbReference type="InterPro" id="IPR002876">
    <property type="entry name" value="Transcrip_reg_TACO1-like"/>
</dbReference>
<dbReference type="InterPro" id="IPR026564">
    <property type="entry name" value="Transcrip_reg_TACO1-like_dom3"/>
</dbReference>
<dbReference type="Pfam" id="PF01709">
    <property type="entry name" value="Transcrip_reg"/>
    <property type="match status" value="1"/>
</dbReference>
<accession>A0A1G5VVH1</accession>
<dbReference type="HAMAP" id="MF_00693">
    <property type="entry name" value="Transcrip_reg_TACO1"/>
    <property type="match status" value="1"/>
</dbReference>